<gene>
    <name evidence="9 12" type="primary">cysC</name>
    <name evidence="12" type="ORF">F4V44_17695</name>
</gene>
<evidence type="ECO:0000259" key="11">
    <source>
        <dbReference type="Pfam" id="PF01583"/>
    </source>
</evidence>
<dbReference type="RefSeq" id="WP_150441330.1">
    <property type="nucleotide sequence ID" value="NZ_VYKL01000026.1"/>
</dbReference>
<evidence type="ECO:0000256" key="5">
    <source>
        <dbReference type="ARBA" id="ARBA00022679"/>
    </source>
</evidence>
<dbReference type="AlphaFoldDB" id="A0A5J5HLU6"/>
<keyword evidence="13" id="KW-1185">Reference proteome</keyword>
<dbReference type="UniPathway" id="UPA00140">
    <property type="reaction ID" value="UER00205"/>
</dbReference>
<comment type="catalytic activity">
    <reaction evidence="1 9 10">
        <text>adenosine 5'-phosphosulfate + ATP = 3'-phosphoadenylyl sulfate + ADP + H(+)</text>
        <dbReference type="Rhea" id="RHEA:24152"/>
        <dbReference type="ChEBI" id="CHEBI:15378"/>
        <dbReference type="ChEBI" id="CHEBI:30616"/>
        <dbReference type="ChEBI" id="CHEBI:58243"/>
        <dbReference type="ChEBI" id="CHEBI:58339"/>
        <dbReference type="ChEBI" id="CHEBI:456216"/>
        <dbReference type="EC" id="2.7.1.25"/>
    </reaction>
</comment>
<comment type="pathway">
    <text evidence="3 9 10">Sulfur metabolism; hydrogen sulfide biosynthesis; sulfite from sulfate: step 2/3.</text>
</comment>
<dbReference type="NCBIfam" id="TIGR00455">
    <property type="entry name" value="apsK"/>
    <property type="match status" value="1"/>
</dbReference>
<reference evidence="12 13" key="1">
    <citation type="submission" date="2019-09" db="EMBL/GenBank/DDBJ databases">
        <title>Whole genome sequences of isolates from the Mars Exploration Rovers.</title>
        <authorList>
            <person name="Seuylemezian A."/>
            <person name="Vaishampayan P."/>
        </authorList>
    </citation>
    <scope>NUCLEOTIDE SEQUENCE [LARGE SCALE GENOMIC DNA]</scope>
    <source>
        <strain evidence="12 13">MER_TA_151</strain>
    </source>
</reference>
<evidence type="ECO:0000313" key="13">
    <source>
        <dbReference type="Proteomes" id="UP000326671"/>
    </source>
</evidence>
<dbReference type="GO" id="GO:0070814">
    <property type="term" value="P:hydrogen sulfide biosynthetic process"/>
    <property type="evidence" value="ECO:0007669"/>
    <property type="project" value="UniProtKB-UniRule"/>
</dbReference>
<keyword evidence="7 9" id="KW-0418">Kinase</keyword>
<evidence type="ECO:0000256" key="10">
    <source>
        <dbReference type="RuleBase" id="RU004347"/>
    </source>
</evidence>
<evidence type="ECO:0000256" key="4">
    <source>
        <dbReference type="ARBA" id="ARBA00007008"/>
    </source>
</evidence>
<comment type="caution">
    <text evidence="12">The sequence shown here is derived from an EMBL/GenBank/DDBJ whole genome shotgun (WGS) entry which is preliminary data.</text>
</comment>
<dbReference type="GO" id="GO:0000103">
    <property type="term" value="P:sulfate assimilation"/>
    <property type="evidence" value="ECO:0007669"/>
    <property type="project" value="UniProtKB-UniRule"/>
</dbReference>
<feature type="domain" description="APS kinase" evidence="11">
    <location>
        <begin position="32"/>
        <end position="181"/>
    </location>
</feature>
<dbReference type="GO" id="GO:0004020">
    <property type="term" value="F:adenylylsulfate kinase activity"/>
    <property type="evidence" value="ECO:0007669"/>
    <property type="project" value="UniProtKB-UniRule"/>
</dbReference>
<proteinExistence type="inferred from homology"/>
<evidence type="ECO:0000256" key="6">
    <source>
        <dbReference type="ARBA" id="ARBA00022741"/>
    </source>
</evidence>
<sequence>MEGNLLSKSTNVVWHEQSITKEDRRSQNGHNSFVLWFTGLSGSGKSTLANAIASRLYSEKVRNYVLDGDNVRHGLNKDLGFSEEDRTENIRRIGEVSKLFVDAGQVVLTAFISPFQADRKLVRDLLAEKEFIEVYVKCPIDTCEERDPKGLYEKARQGIIKDFTGISSPYEEPENPEIVIETNNSTIEESVEQVIKYLKENDLI</sequence>
<evidence type="ECO:0000256" key="9">
    <source>
        <dbReference type="HAMAP-Rule" id="MF_00065"/>
    </source>
</evidence>
<dbReference type="OrthoDB" id="9804504at2"/>
<dbReference type="EC" id="2.7.1.25" evidence="9 10"/>
<dbReference type="PANTHER" id="PTHR11055">
    <property type="entry name" value="BIFUNCTIONAL 3'-PHOSPHOADENOSINE 5'-PHOSPHOSULFATE SYNTHASE"/>
    <property type="match status" value="1"/>
</dbReference>
<dbReference type="Pfam" id="PF01583">
    <property type="entry name" value="APS_kinase"/>
    <property type="match status" value="1"/>
</dbReference>
<dbReference type="EMBL" id="VYKL01000026">
    <property type="protein sequence ID" value="KAA9021804.1"/>
    <property type="molecule type" value="Genomic_DNA"/>
</dbReference>
<dbReference type="PANTHER" id="PTHR11055:SF1">
    <property type="entry name" value="PAPS SYNTHETASE, ISOFORM D"/>
    <property type="match status" value="1"/>
</dbReference>
<comment type="similarity">
    <text evidence="4 9 10">Belongs to the APS kinase family.</text>
</comment>
<dbReference type="Gene3D" id="3.40.50.300">
    <property type="entry name" value="P-loop containing nucleotide triphosphate hydrolases"/>
    <property type="match status" value="1"/>
</dbReference>
<organism evidence="12 13">
    <name type="scientific">Niallia endozanthoxylica</name>
    <dbReference type="NCBI Taxonomy" id="2036016"/>
    <lineage>
        <taxon>Bacteria</taxon>
        <taxon>Bacillati</taxon>
        <taxon>Bacillota</taxon>
        <taxon>Bacilli</taxon>
        <taxon>Bacillales</taxon>
        <taxon>Bacillaceae</taxon>
        <taxon>Niallia</taxon>
    </lineage>
</organism>
<keyword evidence="5 9" id="KW-0808">Transferase</keyword>
<dbReference type="GO" id="GO:0005524">
    <property type="term" value="F:ATP binding"/>
    <property type="evidence" value="ECO:0007669"/>
    <property type="project" value="UniProtKB-UniRule"/>
</dbReference>
<feature type="active site" description="Phosphoserine intermediate" evidence="9">
    <location>
        <position position="113"/>
    </location>
</feature>
<dbReference type="InterPro" id="IPR002891">
    <property type="entry name" value="APS"/>
</dbReference>
<evidence type="ECO:0000256" key="1">
    <source>
        <dbReference type="ARBA" id="ARBA00001823"/>
    </source>
</evidence>
<dbReference type="CDD" id="cd02027">
    <property type="entry name" value="APSK"/>
    <property type="match status" value="1"/>
</dbReference>
<dbReference type="Proteomes" id="UP000326671">
    <property type="component" value="Unassembled WGS sequence"/>
</dbReference>
<dbReference type="InterPro" id="IPR027417">
    <property type="entry name" value="P-loop_NTPase"/>
</dbReference>
<dbReference type="NCBIfam" id="NF003013">
    <property type="entry name" value="PRK03846.1"/>
    <property type="match status" value="1"/>
</dbReference>
<evidence type="ECO:0000313" key="12">
    <source>
        <dbReference type="EMBL" id="KAA9021804.1"/>
    </source>
</evidence>
<dbReference type="SUPFAM" id="SSF52540">
    <property type="entry name" value="P-loop containing nucleoside triphosphate hydrolases"/>
    <property type="match status" value="1"/>
</dbReference>
<dbReference type="FunFam" id="3.40.50.300:FF:000212">
    <property type="entry name" value="Adenylyl-sulfate kinase"/>
    <property type="match status" value="1"/>
</dbReference>
<evidence type="ECO:0000256" key="2">
    <source>
        <dbReference type="ARBA" id="ARBA00002632"/>
    </source>
</evidence>
<comment type="function">
    <text evidence="2 9 10">Catalyzes the synthesis of activated sulfate.</text>
</comment>
<keyword evidence="9" id="KW-0597">Phosphoprotein</keyword>
<feature type="binding site" evidence="9">
    <location>
        <begin position="39"/>
        <end position="46"/>
    </location>
    <ligand>
        <name>ATP</name>
        <dbReference type="ChEBI" id="CHEBI:30616"/>
    </ligand>
</feature>
<evidence type="ECO:0000256" key="8">
    <source>
        <dbReference type="ARBA" id="ARBA00022840"/>
    </source>
</evidence>
<protein>
    <recommendedName>
        <fullName evidence="9 10">Adenylyl-sulfate kinase</fullName>
        <ecNumber evidence="9 10">2.7.1.25</ecNumber>
    </recommendedName>
    <alternativeName>
        <fullName evidence="9">APS kinase</fullName>
    </alternativeName>
    <alternativeName>
        <fullName evidence="9">ATP adenosine-5'-phosphosulfate 3'-phosphotransferase</fullName>
    </alternativeName>
    <alternativeName>
        <fullName evidence="9">Adenosine-5'-phosphosulfate kinase</fullName>
    </alternativeName>
</protein>
<evidence type="ECO:0000256" key="3">
    <source>
        <dbReference type="ARBA" id="ARBA00004806"/>
    </source>
</evidence>
<dbReference type="HAMAP" id="MF_00065">
    <property type="entry name" value="Adenylyl_sulf_kinase"/>
    <property type="match status" value="1"/>
</dbReference>
<keyword evidence="8 9" id="KW-0067">ATP-binding</keyword>
<accession>A0A5J5HLU6</accession>
<evidence type="ECO:0000256" key="7">
    <source>
        <dbReference type="ARBA" id="ARBA00022777"/>
    </source>
</evidence>
<dbReference type="InterPro" id="IPR059117">
    <property type="entry name" value="APS_kinase_dom"/>
</dbReference>
<keyword evidence="6 9" id="KW-0547">Nucleotide-binding</keyword>
<name>A0A5J5HLU6_9BACI</name>